<dbReference type="SUPFAM" id="SSF53706">
    <property type="entry name" value="Formate dehydrogenase/DMSO reductase, domains 1-3"/>
    <property type="match status" value="1"/>
</dbReference>
<dbReference type="PROSITE" id="PS00551">
    <property type="entry name" value="MOLYBDOPTERIN_PROK_1"/>
    <property type="match status" value="1"/>
</dbReference>
<dbReference type="Pfam" id="PF04324">
    <property type="entry name" value="Fer2_BFD"/>
    <property type="match status" value="1"/>
</dbReference>
<evidence type="ECO:0000256" key="10">
    <source>
        <dbReference type="ARBA" id="ARBA00023063"/>
    </source>
</evidence>
<comment type="similarity">
    <text evidence="3">Belongs to the prokaryotic molybdopterin-containing oxidoreductase family. NasA/NapA/NarB subfamily.</text>
</comment>
<dbReference type="InterPro" id="IPR006657">
    <property type="entry name" value="MoPterin_dinucl-bd_dom"/>
</dbReference>
<dbReference type="Gene3D" id="3.40.50.740">
    <property type="match status" value="1"/>
</dbReference>
<dbReference type="Gene3D" id="2.40.40.20">
    <property type="match status" value="1"/>
</dbReference>
<evidence type="ECO:0000256" key="7">
    <source>
        <dbReference type="ARBA" id="ARBA00023002"/>
    </source>
</evidence>
<dbReference type="InterPro" id="IPR041957">
    <property type="entry name" value="CT_Nitrate-R-NapA-like"/>
</dbReference>
<evidence type="ECO:0000256" key="6">
    <source>
        <dbReference type="ARBA" id="ARBA00022723"/>
    </source>
</evidence>
<dbReference type="AlphaFoldDB" id="A0A330M2I6"/>
<dbReference type="SUPFAM" id="SSF50692">
    <property type="entry name" value="ADC-like"/>
    <property type="match status" value="1"/>
</dbReference>
<keyword evidence="4" id="KW-0004">4Fe-4S</keyword>
<dbReference type="GO" id="GO:0046872">
    <property type="term" value="F:metal ion binding"/>
    <property type="evidence" value="ECO:0007669"/>
    <property type="project" value="UniProtKB-KW"/>
</dbReference>
<dbReference type="GO" id="GO:0043546">
    <property type="term" value="F:molybdopterin cofactor binding"/>
    <property type="evidence" value="ECO:0007669"/>
    <property type="project" value="InterPro"/>
</dbReference>
<keyword evidence="9" id="KW-0411">Iron-sulfur</keyword>
<dbReference type="PROSITE" id="PS51669">
    <property type="entry name" value="4FE4S_MOW_BIS_MGD"/>
    <property type="match status" value="1"/>
</dbReference>
<proteinExistence type="inferred from homology"/>
<evidence type="ECO:0000256" key="3">
    <source>
        <dbReference type="ARBA" id="ARBA00008747"/>
    </source>
</evidence>
<dbReference type="EMBL" id="LS483250">
    <property type="protein sequence ID" value="SQD80665.1"/>
    <property type="molecule type" value="Genomic_DNA"/>
</dbReference>
<dbReference type="InterPro" id="IPR006656">
    <property type="entry name" value="Mopterin_OxRdtase"/>
</dbReference>
<evidence type="ECO:0000313" key="12">
    <source>
        <dbReference type="EMBL" id="SQD80665.1"/>
    </source>
</evidence>
<organism evidence="12 13">
    <name type="scientific">Moritella yayanosii</name>
    <dbReference type="NCBI Taxonomy" id="69539"/>
    <lineage>
        <taxon>Bacteria</taxon>
        <taxon>Pseudomonadati</taxon>
        <taxon>Pseudomonadota</taxon>
        <taxon>Gammaproteobacteria</taxon>
        <taxon>Alteromonadales</taxon>
        <taxon>Moritellaceae</taxon>
        <taxon>Moritella</taxon>
    </lineage>
</organism>
<dbReference type="GO" id="GO:1990204">
    <property type="term" value="C:oxidoreductase complex"/>
    <property type="evidence" value="ECO:0007669"/>
    <property type="project" value="UniProtKB-ARBA"/>
</dbReference>
<dbReference type="Pfam" id="PF01568">
    <property type="entry name" value="Molydop_binding"/>
    <property type="match status" value="1"/>
</dbReference>
<dbReference type="CDD" id="cd02754">
    <property type="entry name" value="MopB_Nitrate-R-NapA-like"/>
    <property type="match status" value="1"/>
</dbReference>
<dbReference type="Gene3D" id="3.40.228.10">
    <property type="entry name" value="Dimethylsulfoxide Reductase, domain 2"/>
    <property type="match status" value="1"/>
</dbReference>
<dbReference type="RefSeq" id="WP_112718150.1">
    <property type="nucleotide sequence ID" value="NZ_LS483250.1"/>
</dbReference>
<dbReference type="InterPro" id="IPR006963">
    <property type="entry name" value="Mopterin_OxRdtase_4Fe-4S_dom"/>
</dbReference>
<dbReference type="Proteomes" id="UP000250163">
    <property type="component" value="Chromosome MORIYA"/>
</dbReference>
<dbReference type="GO" id="GO:0051539">
    <property type="term" value="F:4 iron, 4 sulfur cluster binding"/>
    <property type="evidence" value="ECO:0007669"/>
    <property type="project" value="UniProtKB-KW"/>
</dbReference>
<dbReference type="InterPro" id="IPR027467">
    <property type="entry name" value="MopterinOxRdtase_cofactor_BS"/>
</dbReference>
<evidence type="ECO:0000256" key="8">
    <source>
        <dbReference type="ARBA" id="ARBA00023004"/>
    </source>
</evidence>
<dbReference type="Gene3D" id="2.20.25.90">
    <property type="entry name" value="ADC-like domains"/>
    <property type="match status" value="1"/>
</dbReference>
<comment type="cofactor">
    <cofactor evidence="2">
        <name>[4Fe-4S] cluster</name>
        <dbReference type="ChEBI" id="CHEBI:49883"/>
    </cofactor>
</comment>
<evidence type="ECO:0000256" key="2">
    <source>
        <dbReference type="ARBA" id="ARBA00001966"/>
    </source>
</evidence>
<dbReference type="InterPro" id="IPR009010">
    <property type="entry name" value="Asp_de-COase-like_dom_sf"/>
</dbReference>
<sequence length="894" mass="97587">MQKLKQLPKWVKTTCPYCGTGCGVEAQVNQDNSVTIRGDESHPTNLGNLCSKGLMLADTLVPEGRLTECYIRGQVQSMETTLSYVASSFNKVIAEHGPDAVAFYVSGQLLTEDYYVANKLMKGFIGSSNIDSNSRLCMSSAVVAHKRAFGEDAVPACYADIEAAEHICLVGSNLAWCHPILFRRIQQAKIANPNLKITVIDPRRTDTCDITDLHLAIRPGTDVALYNGLLEFLDQENACDLAYIAAHTEGFEAALKSAYQSTPSWVELAEFCNLELDTMLAFFRRFTDIDKTLTLFSQGVNQSSSGTNKVNAIINCHLATGRVGKPGASPFSVTGQPNAMGGREVGGLATMLAAHMDFTPESHALVSEFWQTDKLATHNGAKAIDMFDLVHQGKIKAIWIMGTNPVVSLPDSDKIQQALLNCPLVVVSDCIAKSDTIACADVLLPAQGWGEKTGTVTNSERCISRQRGFLPSVGEAKADWWLIAEVAKRMGFGKAFSFDSEADVFAEYARMTGFKQDSLPRGLDIAVLAEQDYQLHQPMQWPIHGDKSQARLFTDGQFSTPSGKANFIPLYHKSAASEVCQDYPMILNTGRNRDQWHSMSRTGLATKLNGHMPEPLLSINPQDLSERGIVDGSLVAVESVQGQLLVRAHATVSQNPGELFLPIHWSRQNASAGAISSLVAAHTDPLSGQPENKYTPVKVSVWSHSSRAALWSQRRLQVAKILPMVDYWVERRLEQGFFYYLACVAEPATFFQQLKLALHNSYMTKQVDYENAAEQKYRFAMSFQGDSKDSLDISLMVTPANDVDDDSWLASLTMLTPEVGLRATLKGEAETPPSRMICACHQVTEYDIIQAVEAGADTVAAVGGCSKAGTGCGSCIPEIKRVMASCDIAITLVS</sequence>
<dbReference type="SMART" id="SM00926">
    <property type="entry name" value="Molybdop_Fe4S4"/>
    <property type="match status" value="1"/>
</dbReference>
<keyword evidence="5" id="KW-0500">Molybdenum</keyword>
<protein>
    <submittedName>
        <fullName evidence="12">Nitrate reductase</fullName>
        <ecNumber evidence="12">1.7.99.4</ecNumber>
    </submittedName>
</protein>
<keyword evidence="6" id="KW-0479">Metal-binding</keyword>
<dbReference type="InterPro" id="IPR050123">
    <property type="entry name" value="Prok_molybdopt-oxidoreductase"/>
</dbReference>
<dbReference type="GO" id="GO:0016020">
    <property type="term" value="C:membrane"/>
    <property type="evidence" value="ECO:0007669"/>
    <property type="project" value="TreeGrafter"/>
</dbReference>
<evidence type="ECO:0000259" key="11">
    <source>
        <dbReference type="PROSITE" id="PS51669"/>
    </source>
</evidence>
<keyword evidence="13" id="KW-1185">Reference proteome</keyword>
<dbReference type="KEGG" id="mya:MORIYA_4213"/>
<name>A0A330M2I6_9GAMM</name>
<dbReference type="GO" id="GO:0042128">
    <property type="term" value="P:nitrate assimilation"/>
    <property type="evidence" value="ECO:0007669"/>
    <property type="project" value="UniProtKB-KW"/>
</dbReference>
<gene>
    <name evidence="12" type="primary">nasA</name>
    <name evidence="12" type="ORF">MORIYA_4213</name>
</gene>
<dbReference type="OrthoDB" id="9810782at2"/>
<keyword evidence="10" id="KW-0534">Nitrate assimilation</keyword>
<keyword evidence="7 12" id="KW-0560">Oxidoreductase</keyword>
<evidence type="ECO:0000256" key="9">
    <source>
        <dbReference type="ARBA" id="ARBA00023014"/>
    </source>
</evidence>
<dbReference type="Gene3D" id="1.10.10.1100">
    <property type="entry name" value="BFD-like [2Fe-2S]-binding domain"/>
    <property type="match status" value="1"/>
</dbReference>
<dbReference type="GO" id="GO:0016491">
    <property type="term" value="F:oxidoreductase activity"/>
    <property type="evidence" value="ECO:0007669"/>
    <property type="project" value="UniProtKB-KW"/>
</dbReference>
<dbReference type="CDD" id="cd02791">
    <property type="entry name" value="MopB_CT_Nitrate-R-NapA-like"/>
    <property type="match status" value="1"/>
</dbReference>
<dbReference type="InterPro" id="IPR041854">
    <property type="entry name" value="BFD-like_2Fe2S-bd_dom_sf"/>
</dbReference>
<dbReference type="GO" id="GO:0045333">
    <property type="term" value="P:cellular respiration"/>
    <property type="evidence" value="ECO:0007669"/>
    <property type="project" value="UniProtKB-ARBA"/>
</dbReference>
<reference evidence="13" key="1">
    <citation type="submission" date="2018-05" db="EMBL/GenBank/DDBJ databases">
        <authorList>
            <person name="Cea G.-C."/>
            <person name="William W."/>
        </authorList>
    </citation>
    <scope>NUCLEOTIDE SEQUENCE [LARGE SCALE GENOMIC DNA]</scope>
    <source>
        <strain evidence="13">DB21MT 5</strain>
    </source>
</reference>
<dbReference type="Pfam" id="PF04879">
    <property type="entry name" value="Molybdop_Fe4S4"/>
    <property type="match status" value="1"/>
</dbReference>
<dbReference type="InterPro" id="IPR007419">
    <property type="entry name" value="BFD-like_2Fe2S-bd_dom"/>
</dbReference>
<dbReference type="EC" id="1.7.99.4" evidence="12"/>
<keyword evidence="8" id="KW-0408">Iron</keyword>
<feature type="domain" description="4Fe-4S Mo/W bis-MGD-type" evidence="11">
    <location>
        <begin position="8"/>
        <end position="64"/>
    </location>
</feature>
<dbReference type="PANTHER" id="PTHR43105:SF9">
    <property type="entry name" value="NADPH-FE(3+) OXIDOREDUCTASE SUBUNIT ALPHA"/>
    <property type="match status" value="1"/>
</dbReference>
<evidence type="ECO:0000256" key="1">
    <source>
        <dbReference type="ARBA" id="ARBA00001942"/>
    </source>
</evidence>
<dbReference type="Pfam" id="PF00384">
    <property type="entry name" value="Molybdopterin"/>
    <property type="match status" value="1"/>
</dbReference>
<evidence type="ECO:0000256" key="5">
    <source>
        <dbReference type="ARBA" id="ARBA00022505"/>
    </source>
</evidence>
<dbReference type="PANTHER" id="PTHR43105">
    <property type="entry name" value="RESPIRATORY NITRATE REDUCTASE"/>
    <property type="match status" value="1"/>
</dbReference>
<comment type="cofactor">
    <cofactor evidence="1">
        <name>Mo-bis(molybdopterin guanine dinucleotide)</name>
        <dbReference type="ChEBI" id="CHEBI:60539"/>
    </cofactor>
</comment>
<evidence type="ECO:0000256" key="4">
    <source>
        <dbReference type="ARBA" id="ARBA00022485"/>
    </source>
</evidence>
<evidence type="ECO:0000313" key="13">
    <source>
        <dbReference type="Proteomes" id="UP000250163"/>
    </source>
</evidence>
<accession>A0A330M2I6</accession>